<dbReference type="EMBL" id="QGKV02002055">
    <property type="protein sequence ID" value="KAF3498151.1"/>
    <property type="molecule type" value="Genomic_DNA"/>
</dbReference>
<protein>
    <submittedName>
        <fullName evidence="1">Uncharacterized protein</fullName>
    </submittedName>
</protein>
<name>A0ABQ7AKL6_BRACR</name>
<sequence length="197" mass="22045">MAALTEIPNGDYYDDVPNRSDLSSSLLHLELRPPCLSAPRLASLLAGFRSWTKEQKTIEAHKFTNSTLGFNFFNSFCLLLQCIQETSRALSPSSMAALTEIPNGDYYGDVPNRSDPSSRSSIHHCILSLKCFDSSPPYFFLVNPPPFTAVFPTPILVYHERRLRLPLSLEKLLGRNHMRLLLCINDPCLPSASFLAV</sequence>
<evidence type="ECO:0000313" key="1">
    <source>
        <dbReference type="EMBL" id="KAF3498151.1"/>
    </source>
</evidence>
<accession>A0ABQ7AKL6</accession>
<organism evidence="1 2">
    <name type="scientific">Brassica cretica</name>
    <name type="common">Mustard</name>
    <dbReference type="NCBI Taxonomy" id="69181"/>
    <lineage>
        <taxon>Eukaryota</taxon>
        <taxon>Viridiplantae</taxon>
        <taxon>Streptophyta</taxon>
        <taxon>Embryophyta</taxon>
        <taxon>Tracheophyta</taxon>
        <taxon>Spermatophyta</taxon>
        <taxon>Magnoliopsida</taxon>
        <taxon>eudicotyledons</taxon>
        <taxon>Gunneridae</taxon>
        <taxon>Pentapetalae</taxon>
        <taxon>rosids</taxon>
        <taxon>malvids</taxon>
        <taxon>Brassicales</taxon>
        <taxon>Brassicaceae</taxon>
        <taxon>Brassiceae</taxon>
        <taxon>Brassica</taxon>
    </lineage>
</organism>
<reference evidence="1 2" key="1">
    <citation type="journal article" date="2020" name="BMC Genomics">
        <title>Intraspecific diversification of the crop wild relative Brassica cretica Lam. using demographic model selection.</title>
        <authorList>
            <person name="Kioukis A."/>
            <person name="Michalopoulou V.A."/>
            <person name="Briers L."/>
            <person name="Pirintsos S."/>
            <person name="Studholme D.J."/>
            <person name="Pavlidis P."/>
            <person name="Sarris P.F."/>
        </authorList>
    </citation>
    <scope>NUCLEOTIDE SEQUENCE [LARGE SCALE GENOMIC DNA]</scope>
    <source>
        <strain evidence="2">cv. PFS-1207/04</strain>
    </source>
</reference>
<proteinExistence type="predicted"/>
<dbReference type="Proteomes" id="UP000266723">
    <property type="component" value="Unassembled WGS sequence"/>
</dbReference>
<keyword evidence="2" id="KW-1185">Reference proteome</keyword>
<evidence type="ECO:0000313" key="2">
    <source>
        <dbReference type="Proteomes" id="UP000266723"/>
    </source>
</evidence>
<gene>
    <name evidence="1" type="ORF">DY000_02055725</name>
</gene>
<comment type="caution">
    <text evidence="1">The sequence shown here is derived from an EMBL/GenBank/DDBJ whole genome shotgun (WGS) entry which is preliminary data.</text>
</comment>